<dbReference type="SUPFAM" id="SSF46785">
    <property type="entry name" value="Winged helix' DNA-binding domain"/>
    <property type="match status" value="1"/>
</dbReference>
<dbReference type="SMART" id="SM00346">
    <property type="entry name" value="HTH_ICLR"/>
    <property type="match status" value="1"/>
</dbReference>
<name>A0A0Q2LSP9_MYCGO</name>
<dbReference type="PANTHER" id="PTHR30136:SF35">
    <property type="entry name" value="HTH-TYPE TRANSCRIPTIONAL REGULATOR RV1719"/>
    <property type="match status" value="1"/>
</dbReference>
<dbReference type="PANTHER" id="PTHR30136">
    <property type="entry name" value="HELIX-TURN-HELIX TRANSCRIPTIONAL REGULATOR, ICLR FAMILY"/>
    <property type="match status" value="1"/>
</dbReference>
<gene>
    <name evidence="6" type="ORF">AO501_17725</name>
</gene>
<dbReference type="InterPro" id="IPR014757">
    <property type="entry name" value="Tscrpt_reg_IclR_C"/>
</dbReference>
<keyword evidence="3" id="KW-0804">Transcription</keyword>
<dbReference type="InterPro" id="IPR011991">
    <property type="entry name" value="ArsR-like_HTH"/>
</dbReference>
<dbReference type="InterPro" id="IPR001845">
    <property type="entry name" value="HTH_ArsR_DNA-bd_dom"/>
</dbReference>
<evidence type="ECO:0000256" key="1">
    <source>
        <dbReference type="ARBA" id="ARBA00023015"/>
    </source>
</evidence>
<organism evidence="6 7">
    <name type="scientific">Mycobacterium gordonae</name>
    <dbReference type="NCBI Taxonomy" id="1778"/>
    <lineage>
        <taxon>Bacteria</taxon>
        <taxon>Bacillati</taxon>
        <taxon>Actinomycetota</taxon>
        <taxon>Actinomycetes</taxon>
        <taxon>Mycobacteriales</taxon>
        <taxon>Mycobacteriaceae</taxon>
        <taxon>Mycobacterium</taxon>
    </lineage>
</organism>
<evidence type="ECO:0000313" key="6">
    <source>
        <dbReference type="EMBL" id="KQH79017.1"/>
    </source>
</evidence>
<evidence type="ECO:0000256" key="2">
    <source>
        <dbReference type="ARBA" id="ARBA00023125"/>
    </source>
</evidence>
<dbReference type="Pfam" id="PF01614">
    <property type="entry name" value="IclR_C"/>
    <property type="match status" value="1"/>
</dbReference>
<accession>A0A0Q2LSP9</accession>
<dbReference type="InterPro" id="IPR029016">
    <property type="entry name" value="GAF-like_dom_sf"/>
</dbReference>
<dbReference type="InterPro" id="IPR036390">
    <property type="entry name" value="WH_DNA-bd_sf"/>
</dbReference>
<dbReference type="Gene3D" id="3.30.450.40">
    <property type="match status" value="1"/>
</dbReference>
<dbReference type="PROSITE" id="PS51077">
    <property type="entry name" value="HTH_ICLR"/>
    <property type="match status" value="1"/>
</dbReference>
<dbReference type="AlphaFoldDB" id="A0A0Q2LSP9"/>
<dbReference type="SUPFAM" id="SSF55781">
    <property type="entry name" value="GAF domain-like"/>
    <property type="match status" value="1"/>
</dbReference>
<dbReference type="PROSITE" id="PS51078">
    <property type="entry name" value="ICLR_ED"/>
    <property type="match status" value="1"/>
</dbReference>
<evidence type="ECO:0000256" key="3">
    <source>
        <dbReference type="ARBA" id="ARBA00023163"/>
    </source>
</evidence>
<dbReference type="CDD" id="cd00090">
    <property type="entry name" value="HTH_ARSR"/>
    <property type="match status" value="1"/>
</dbReference>
<dbReference type="InterPro" id="IPR012318">
    <property type="entry name" value="HTH_CRP"/>
</dbReference>
<dbReference type="GO" id="GO:0003700">
    <property type="term" value="F:DNA-binding transcription factor activity"/>
    <property type="evidence" value="ECO:0007669"/>
    <property type="project" value="InterPro"/>
</dbReference>
<feature type="domain" description="IclR-ED" evidence="5">
    <location>
        <begin position="72"/>
        <end position="259"/>
    </location>
</feature>
<dbReference type="InterPro" id="IPR036388">
    <property type="entry name" value="WH-like_DNA-bd_sf"/>
</dbReference>
<dbReference type="SMART" id="SM00418">
    <property type="entry name" value="HTH_ARSR"/>
    <property type="match status" value="1"/>
</dbReference>
<dbReference type="OrthoDB" id="7274111at2"/>
<evidence type="ECO:0000259" key="4">
    <source>
        <dbReference type="PROSITE" id="PS51077"/>
    </source>
</evidence>
<dbReference type="InterPro" id="IPR050707">
    <property type="entry name" value="HTH_MetabolicPath_Reg"/>
</dbReference>
<sequence length="259" mass="28025">MTVAPETAEVRSGGIQVIARAAEILRLLQSHPGGLNQAEICERVGMARSTVSRILNALEDEGLVASRRGARGPYRLGPEIARMANTVRLGVVTDMHPFLTDLSRSLNETVDLSILDGDRADFIDQVVAPHRLQAVSAVGETFPLYCSANGKALLAALPPDQLAQAMPKRLVQLTPNTITDQAALRDELDRVRADGVAYDREEQTEGICAVGAVLHGVSDVLVAVSVPVPAQRFYGREAELAQVLRAWVAKVDTRSRVRY</sequence>
<feature type="domain" description="HTH iclR-type" evidence="4">
    <location>
        <begin position="15"/>
        <end position="78"/>
    </location>
</feature>
<keyword evidence="2" id="KW-0238">DNA-binding</keyword>
<dbReference type="InterPro" id="IPR005471">
    <property type="entry name" value="Tscrpt_reg_IclR_N"/>
</dbReference>
<reference evidence="6 7" key="1">
    <citation type="submission" date="2015-10" db="EMBL/GenBank/DDBJ databases">
        <title>Mycobacterium gordonae draft genome assembly.</title>
        <authorList>
            <person name="Ustinova V."/>
            <person name="Smirnova T."/>
            <person name="Blagodatskikh K."/>
            <person name="Varlamov D."/>
            <person name="Larionova E."/>
            <person name="Chernousova L."/>
        </authorList>
    </citation>
    <scope>NUCLEOTIDE SEQUENCE [LARGE SCALE GENOMIC DNA]</scope>
    <source>
        <strain evidence="6 7">CTRI 14-8773</strain>
    </source>
</reference>
<dbReference type="Pfam" id="PF09339">
    <property type="entry name" value="HTH_IclR"/>
    <property type="match status" value="1"/>
</dbReference>
<comment type="caution">
    <text evidence="6">The sequence shown here is derived from an EMBL/GenBank/DDBJ whole genome shotgun (WGS) entry which is preliminary data.</text>
</comment>
<dbReference type="Proteomes" id="UP000051677">
    <property type="component" value="Unassembled WGS sequence"/>
</dbReference>
<evidence type="ECO:0000313" key="7">
    <source>
        <dbReference type="Proteomes" id="UP000051677"/>
    </source>
</evidence>
<dbReference type="STRING" id="1778.A9W97_08360"/>
<evidence type="ECO:0000259" key="5">
    <source>
        <dbReference type="PROSITE" id="PS51078"/>
    </source>
</evidence>
<dbReference type="GO" id="GO:0045892">
    <property type="term" value="P:negative regulation of DNA-templated transcription"/>
    <property type="evidence" value="ECO:0007669"/>
    <property type="project" value="TreeGrafter"/>
</dbReference>
<proteinExistence type="predicted"/>
<dbReference type="RefSeq" id="WP_055578047.1">
    <property type="nucleotide sequence ID" value="NZ_LKTM01000124.1"/>
</dbReference>
<dbReference type="GO" id="GO:0003677">
    <property type="term" value="F:DNA binding"/>
    <property type="evidence" value="ECO:0007669"/>
    <property type="project" value="UniProtKB-KW"/>
</dbReference>
<keyword evidence="1" id="KW-0805">Transcription regulation</keyword>
<dbReference type="EMBL" id="LKTM01000124">
    <property type="protein sequence ID" value="KQH79017.1"/>
    <property type="molecule type" value="Genomic_DNA"/>
</dbReference>
<dbReference type="Gene3D" id="1.10.10.10">
    <property type="entry name" value="Winged helix-like DNA-binding domain superfamily/Winged helix DNA-binding domain"/>
    <property type="match status" value="1"/>
</dbReference>
<protein>
    <submittedName>
        <fullName evidence="6">Transcriptional regulator</fullName>
    </submittedName>
</protein>
<dbReference type="SMART" id="SM00419">
    <property type="entry name" value="HTH_CRP"/>
    <property type="match status" value="1"/>
</dbReference>